<evidence type="ECO:0008006" key="4">
    <source>
        <dbReference type="Google" id="ProtNLM"/>
    </source>
</evidence>
<dbReference type="AlphaFoldDB" id="A0A6I8NNA8"/>
<reference evidence="2 3" key="1">
    <citation type="journal article" date="2008" name="Nature">
        <title>Genome analysis of the platypus reveals unique signatures of evolution.</title>
        <authorList>
            <person name="Warren W.C."/>
            <person name="Hillier L.W."/>
            <person name="Marshall Graves J.A."/>
            <person name="Birney E."/>
            <person name="Ponting C.P."/>
            <person name="Grutzner F."/>
            <person name="Belov K."/>
            <person name="Miller W."/>
            <person name="Clarke L."/>
            <person name="Chinwalla A.T."/>
            <person name="Yang S.P."/>
            <person name="Heger A."/>
            <person name="Locke D.P."/>
            <person name="Miethke P."/>
            <person name="Waters P.D."/>
            <person name="Veyrunes F."/>
            <person name="Fulton L."/>
            <person name="Fulton B."/>
            <person name="Graves T."/>
            <person name="Wallis J."/>
            <person name="Puente X.S."/>
            <person name="Lopez-Otin C."/>
            <person name="Ordonez G.R."/>
            <person name="Eichler E.E."/>
            <person name="Chen L."/>
            <person name="Cheng Z."/>
            <person name="Deakin J.E."/>
            <person name="Alsop A."/>
            <person name="Thompson K."/>
            <person name="Kirby P."/>
            <person name="Papenfuss A.T."/>
            <person name="Wakefield M.J."/>
            <person name="Olender T."/>
            <person name="Lancet D."/>
            <person name="Huttley G.A."/>
            <person name="Smit A.F."/>
            <person name="Pask A."/>
            <person name="Temple-Smith P."/>
            <person name="Batzer M.A."/>
            <person name="Walker J.A."/>
            <person name="Konkel M.K."/>
            <person name="Harris R.S."/>
            <person name="Whittington C.M."/>
            <person name="Wong E.S."/>
            <person name="Gemmell N.J."/>
            <person name="Buschiazzo E."/>
            <person name="Vargas Jentzsch I.M."/>
            <person name="Merkel A."/>
            <person name="Schmitz J."/>
            <person name="Zemann A."/>
            <person name="Churakov G."/>
            <person name="Kriegs J.O."/>
            <person name="Brosius J."/>
            <person name="Murchison E.P."/>
            <person name="Sachidanandam R."/>
            <person name="Smith C."/>
            <person name="Hannon G.J."/>
            <person name="Tsend-Ayush E."/>
            <person name="McMillan D."/>
            <person name="Attenborough R."/>
            <person name="Rens W."/>
            <person name="Ferguson-Smith M."/>
            <person name="Lefevre C.M."/>
            <person name="Sharp J.A."/>
            <person name="Nicholas K.R."/>
            <person name="Ray D.A."/>
            <person name="Kube M."/>
            <person name="Reinhardt R."/>
            <person name="Pringle T.H."/>
            <person name="Taylor J."/>
            <person name="Jones R.C."/>
            <person name="Nixon B."/>
            <person name="Dacheux J.L."/>
            <person name="Niwa H."/>
            <person name="Sekita Y."/>
            <person name="Huang X."/>
            <person name="Stark A."/>
            <person name="Kheradpour P."/>
            <person name="Kellis M."/>
            <person name="Flicek P."/>
            <person name="Chen Y."/>
            <person name="Webber C."/>
            <person name="Hardison R."/>
            <person name="Nelson J."/>
            <person name="Hallsworth-Pepin K."/>
            <person name="Delehaunty K."/>
            <person name="Markovic C."/>
            <person name="Minx P."/>
            <person name="Feng Y."/>
            <person name="Kremitzki C."/>
            <person name="Mitreva M."/>
            <person name="Glasscock J."/>
            <person name="Wylie T."/>
            <person name="Wohldmann P."/>
            <person name="Thiru P."/>
            <person name="Nhan M.N."/>
            <person name="Pohl C.S."/>
            <person name="Smith S.M."/>
            <person name="Hou S."/>
            <person name="Nefedov M."/>
            <person name="de Jong P.J."/>
            <person name="Renfree M.B."/>
            <person name="Mardis E.R."/>
            <person name="Wilson R.K."/>
        </authorList>
    </citation>
    <scope>NUCLEOTIDE SEQUENCE [LARGE SCALE GENOMIC DNA]</scope>
    <source>
        <strain evidence="2 3">Glennie</strain>
    </source>
</reference>
<keyword evidence="3" id="KW-1185">Reference proteome</keyword>
<keyword evidence="1" id="KW-0732">Signal</keyword>
<proteinExistence type="predicted"/>
<feature type="chain" id="PRO_5026185601" description="Beta-defensin" evidence="1">
    <location>
        <begin position="23"/>
        <end position="77"/>
    </location>
</feature>
<evidence type="ECO:0000313" key="3">
    <source>
        <dbReference type="Proteomes" id="UP000002279"/>
    </source>
</evidence>
<reference evidence="2" key="2">
    <citation type="submission" date="2025-08" db="UniProtKB">
        <authorList>
            <consortium name="Ensembl"/>
        </authorList>
    </citation>
    <scope>IDENTIFICATION</scope>
    <source>
        <strain evidence="2">Glennie</strain>
    </source>
</reference>
<dbReference type="Ensembl" id="ENSOANT00000076058.1">
    <property type="protein sequence ID" value="ENSOANP00000042649.1"/>
    <property type="gene ID" value="ENSOANG00000037001.1"/>
</dbReference>
<feature type="signal peptide" evidence="1">
    <location>
        <begin position="1"/>
        <end position="22"/>
    </location>
</feature>
<evidence type="ECO:0000313" key="2">
    <source>
        <dbReference type="Ensembl" id="ENSOANP00000042649.1"/>
    </source>
</evidence>
<reference evidence="2" key="3">
    <citation type="submission" date="2025-09" db="UniProtKB">
        <authorList>
            <consortium name="Ensembl"/>
        </authorList>
    </citation>
    <scope>IDENTIFICATION</scope>
    <source>
        <strain evidence="2">Glennie</strain>
    </source>
</reference>
<sequence length="77" mass="8695">MSTLIFLFAVTFLLLHLPPGKMEVFMGTKGRARNDLYSSSYGCIQRAGLCRQKCLMYEYRDGDCGSVRGCCVSSRRE</sequence>
<protein>
    <recommendedName>
        <fullName evidence="4">Beta-defensin</fullName>
    </recommendedName>
</protein>
<organism evidence="2 3">
    <name type="scientific">Ornithorhynchus anatinus</name>
    <name type="common">Duckbill platypus</name>
    <dbReference type="NCBI Taxonomy" id="9258"/>
    <lineage>
        <taxon>Eukaryota</taxon>
        <taxon>Metazoa</taxon>
        <taxon>Chordata</taxon>
        <taxon>Craniata</taxon>
        <taxon>Vertebrata</taxon>
        <taxon>Euteleostomi</taxon>
        <taxon>Mammalia</taxon>
        <taxon>Monotremata</taxon>
        <taxon>Ornithorhynchidae</taxon>
        <taxon>Ornithorhynchus</taxon>
    </lineage>
</organism>
<dbReference type="Proteomes" id="UP000002279">
    <property type="component" value="Chromosome X1"/>
</dbReference>
<name>A0A6I8NNA8_ORNAN</name>
<accession>A0A6I8NNA8</accession>
<dbReference type="GeneTree" id="ENSGT01140000286623"/>
<evidence type="ECO:0000256" key="1">
    <source>
        <dbReference type="SAM" id="SignalP"/>
    </source>
</evidence>
<dbReference type="InParanoid" id="A0A6I8NNA8"/>